<protein>
    <submittedName>
        <fullName evidence="3">Stress responsive A/B Barrel Domain</fullName>
    </submittedName>
</protein>
<comment type="subunit">
    <text evidence="1">Homodimer.</text>
</comment>
<dbReference type="OrthoDB" id="9816070at2"/>
<dbReference type="PROSITE" id="PS51502">
    <property type="entry name" value="S_R_A_B_BARREL"/>
    <property type="match status" value="1"/>
</dbReference>
<name>A0A1I4LBL9_9BURK</name>
<dbReference type="Gene3D" id="3.30.70.100">
    <property type="match status" value="1"/>
</dbReference>
<feature type="domain" description="Stress-response A/B barrel" evidence="2">
    <location>
        <begin position="6"/>
        <end position="100"/>
    </location>
</feature>
<gene>
    <name evidence="3" type="ORF">SAMN02982985_01851</name>
</gene>
<evidence type="ECO:0000313" key="3">
    <source>
        <dbReference type="EMBL" id="SFL88173.1"/>
    </source>
</evidence>
<evidence type="ECO:0000313" key="4">
    <source>
        <dbReference type="Proteomes" id="UP000199470"/>
    </source>
</evidence>
<evidence type="ECO:0000256" key="1">
    <source>
        <dbReference type="ARBA" id="ARBA00011738"/>
    </source>
</evidence>
<evidence type="ECO:0000259" key="2">
    <source>
        <dbReference type="PROSITE" id="PS51502"/>
    </source>
</evidence>
<dbReference type="SMART" id="SM00886">
    <property type="entry name" value="Dabb"/>
    <property type="match status" value="1"/>
</dbReference>
<keyword evidence="4" id="KW-1185">Reference proteome</keyword>
<sequence>MTDSTLRHLVLCRFTEQTSAAEVASIGADFAALQQSVPGVLHFESGTNVSPEGLAQGYTHCFRLDFAGAAERDGYLVHPAHLAFVERFKPWLAQVLVFDYAAS</sequence>
<organism evidence="3 4">
    <name type="scientific">Rugamonas rubra</name>
    <dbReference type="NCBI Taxonomy" id="758825"/>
    <lineage>
        <taxon>Bacteria</taxon>
        <taxon>Pseudomonadati</taxon>
        <taxon>Pseudomonadota</taxon>
        <taxon>Betaproteobacteria</taxon>
        <taxon>Burkholderiales</taxon>
        <taxon>Oxalobacteraceae</taxon>
        <taxon>Telluria group</taxon>
        <taxon>Rugamonas</taxon>
    </lineage>
</organism>
<dbReference type="SUPFAM" id="SSF54909">
    <property type="entry name" value="Dimeric alpha+beta barrel"/>
    <property type="match status" value="1"/>
</dbReference>
<dbReference type="STRING" id="758825.SAMN02982985_01851"/>
<dbReference type="EMBL" id="FOTW01000009">
    <property type="protein sequence ID" value="SFL88173.1"/>
    <property type="molecule type" value="Genomic_DNA"/>
</dbReference>
<dbReference type="Pfam" id="PF07876">
    <property type="entry name" value="Dabb"/>
    <property type="match status" value="1"/>
</dbReference>
<reference evidence="3 4" key="1">
    <citation type="submission" date="2016-10" db="EMBL/GenBank/DDBJ databases">
        <authorList>
            <person name="de Groot N.N."/>
        </authorList>
    </citation>
    <scope>NUCLEOTIDE SEQUENCE [LARGE SCALE GENOMIC DNA]</scope>
    <source>
        <strain evidence="3 4">ATCC 43154</strain>
    </source>
</reference>
<accession>A0A1I4LBL9</accession>
<dbReference type="InterPro" id="IPR013097">
    <property type="entry name" value="Dabb"/>
</dbReference>
<dbReference type="InterPro" id="IPR044662">
    <property type="entry name" value="HS1/DABB1-like"/>
</dbReference>
<dbReference type="PANTHER" id="PTHR33178:SF10">
    <property type="entry name" value="STRESS-RESPONSE A_B BARREL DOMAIN-CONTAINING PROTEIN"/>
    <property type="match status" value="1"/>
</dbReference>
<dbReference type="Proteomes" id="UP000199470">
    <property type="component" value="Unassembled WGS sequence"/>
</dbReference>
<dbReference type="AlphaFoldDB" id="A0A1I4LBL9"/>
<dbReference type="InterPro" id="IPR011008">
    <property type="entry name" value="Dimeric_a/b-barrel"/>
</dbReference>
<dbReference type="RefSeq" id="WP_093386726.1">
    <property type="nucleotide sequence ID" value="NZ_FOTW01000009.1"/>
</dbReference>
<proteinExistence type="predicted"/>
<dbReference type="PANTHER" id="PTHR33178">
    <property type="match status" value="1"/>
</dbReference>